<evidence type="ECO:0000313" key="2">
    <source>
        <dbReference type="EMBL" id="MCK2212938.1"/>
    </source>
</evidence>
<name>A0ABT0FLW4_9ACTN</name>
<organism evidence="2 3">
    <name type="scientific">Actinomadura luzonensis</name>
    <dbReference type="NCBI Taxonomy" id="2805427"/>
    <lineage>
        <taxon>Bacteria</taxon>
        <taxon>Bacillati</taxon>
        <taxon>Actinomycetota</taxon>
        <taxon>Actinomycetes</taxon>
        <taxon>Streptosporangiales</taxon>
        <taxon>Thermomonosporaceae</taxon>
        <taxon>Actinomadura</taxon>
    </lineage>
</organism>
<evidence type="ECO:0000313" key="3">
    <source>
        <dbReference type="Proteomes" id="UP001317259"/>
    </source>
</evidence>
<proteinExistence type="predicted"/>
<dbReference type="Proteomes" id="UP001317259">
    <property type="component" value="Unassembled WGS sequence"/>
</dbReference>
<keyword evidence="3" id="KW-1185">Reference proteome</keyword>
<evidence type="ECO:0000256" key="1">
    <source>
        <dbReference type="SAM" id="MobiDB-lite"/>
    </source>
</evidence>
<feature type="region of interest" description="Disordered" evidence="1">
    <location>
        <begin position="128"/>
        <end position="149"/>
    </location>
</feature>
<comment type="caution">
    <text evidence="2">The sequence shown here is derived from an EMBL/GenBank/DDBJ whole genome shotgun (WGS) entry which is preliminary data.</text>
</comment>
<protein>
    <submittedName>
        <fullName evidence="2">Uncharacterized protein</fullName>
    </submittedName>
</protein>
<sequence length="573" mass="58414">MSLTPPGTGPLDPSYAGIDPALMDAFIAALTRAHAAIGGHTAAIRAELARVQVGAAALAPLKEVEDWVGDQLPRLRARNELIRRQEPDRAGPGLVRYDEAAVPFTSPRAARRAGAELARLLRDHTAATTGEAAGEAAPTDETAASGEAAAASKATASEAATASVAAIAGRDLLVRALARRDDADFAAAFFGGLGTAATLGLPARLGASPTGGGATSPERTAAELSHLFGAATGAASRVPGMAKVMDDLQRGGDGVDPVALSWLVATGRFPAAWLAAVGRVHVVVPMLNGSLKPETVALGATGRLLDALAADPAAARQAVGSAARDWPGDAVRPPLPSPLILPKPALAAVLSGMDQFLARVEPRGDPEAVPRARESFARLLAAAAGVHDERDGAHSPDAARFAFAVITAAPRLSPADAMRARLGEIAGSYVTELVAGARAPDPAPARPSRFGAFDDEALGARPAFRLSLTDAYRFLRTFAGADAHLEPFDRGVAALARRLSGEGGSAAERLVTRLGTVAGLRLAAMRAARGTAGPGWTTPDWAAGDGPRAALERTQQVLAGQDPALGKLLPADG</sequence>
<reference evidence="2 3" key="1">
    <citation type="submission" date="2022-04" db="EMBL/GenBank/DDBJ databases">
        <title>Genome draft of Actinomadura sp. ATCC 31491.</title>
        <authorList>
            <person name="Shi X."/>
            <person name="Du Y."/>
        </authorList>
    </citation>
    <scope>NUCLEOTIDE SEQUENCE [LARGE SCALE GENOMIC DNA]</scope>
    <source>
        <strain evidence="2 3">ATCC 31491</strain>
    </source>
</reference>
<dbReference type="EMBL" id="JAKRKC020000001">
    <property type="protein sequence ID" value="MCK2212938.1"/>
    <property type="molecule type" value="Genomic_DNA"/>
</dbReference>
<dbReference type="RefSeq" id="WP_242375947.1">
    <property type="nucleotide sequence ID" value="NZ_JAKRKC020000001.1"/>
</dbReference>
<accession>A0ABT0FLW4</accession>
<gene>
    <name evidence="2" type="ORF">MF672_003850</name>
</gene>